<sequence length="236" mass="26669">MMSTEEELIRLGGASDDDERFVKRKRLFLRDGPIAAEAMQSIDDGFFLWAVGTAVSSGELAETVQAGDSFVSTIYLVPQPLETCSSLQRTSAAVKSSPDLGKPDSYPRLCVLESKWSQKCLFAHSVNRRITDFTIYVNYFNYTACHKGPMQIGVKQSADKDCDFRRSSQDVVFLENFFRIFLKQPGGTRKSCSSTILAAHVLECTWCTEHLEFWMYTLHLFPSVNNLENNIILFLC</sequence>
<name>A0A1I8A981_9BILA</name>
<organism evidence="1 2">
    <name type="scientific">Steinernema glaseri</name>
    <dbReference type="NCBI Taxonomy" id="37863"/>
    <lineage>
        <taxon>Eukaryota</taxon>
        <taxon>Metazoa</taxon>
        <taxon>Ecdysozoa</taxon>
        <taxon>Nematoda</taxon>
        <taxon>Chromadorea</taxon>
        <taxon>Rhabditida</taxon>
        <taxon>Tylenchina</taxon>
        <taxon>Panagrolaimomorpha</taxon>
        <taxon>Strongyloidoidea</taxon>
        <taxon>Steinernematidae</taxon>
        <taxon>Steinernema</taxon>
    </lineage>
</organism>
<evidence type="ECO:0000313" key="2">
    <source>
        <dbReference type="WBParaSite" id="L893_g33951.t1"/>
    </source>
</evidence>
<dbReference type="AlphaFoldDB" id="A0A1I8A981"/>
<protein>
    <submittedName>
        <fullName evidence="2">Uncharacterized protein</fullName>
    </submittedName>
</protein>
<keyword evidence="1" id="KW-1185">Reference proteome</keyword>
<proteinExistence type="predicted"/>
<reference evidence="2" key="1">
    <citation type="submission" date="2016-11" db="UniProtKB">
        <authorList>
            <consortium name="WormBaseParasite"/>
        </authorList>
    </citation>
    <scope>IDENTIFICATION</scope>
</reference>
<accession>A0A1I8A981</accession>
<evidence type="ECO:0000313" key="1">
    <source>
        <dbReference type="Proteomes" id="UP000095287"/>
    </source>
</evidence>
<dbReference type="Proteomes" id="UP000095287">
    <property type="component" value="Unplaced"/>
</dbReference>
<dbReference type="WBParaSite" id="L893_g33951.t1">
    <property type="protein sequence ID" value="L893_g33951.t1"/>
    <property type="gene ID" value="L893_g33951"/>
</dbReference>